<feature type="transmembrane region" description="Helical" evidence="6">
    <location>
        <begin position="374"/>
        <end position="398"/>
    </location>
</feature>
<feature type="transmembrane region" description="Helical" evidence="6">
    <location>
        <begin position="101"/>
        <end position="122"/>
    </location>
</feature>
<dbReference type="Pfam" id="PF07690">
    <property type="entry name" value="MFS_1"/>
    <property type="match status" value="1"/>
</dbReference>
<keyword evidence="3 6" id="KW-0812">Transmembrane</keyword>
<proteinExistence type="predicted"/>
<dbReference type="InterPro" id="IPR036259">
    <property type="entry name" value="MFS_trans_sf"/>
</dbReference>
<comment type="caution">
    <text evidence="8">The sequence shown here is derived from an EMBL/GenBank/DDBJ whole genome shotgun (WGS) entry which is preliminary data.</text>
</comment>
<feature type="domain" description="Major facilitator superfamily (MFS) profile" evidence="7">
    <location>
        <begin position="1"/>
        <end position="402"/>
    </location>
</feature>
<dbReference type="Gene3D" id="1.20.1250.20">
    <property type="entry name" value="MFS general substrate transporter like domains"/>
    <property type="match status" value="2"/>
</dbReference>
<evidence type="ECO:0000256" key="5">
    <source>
        <dbReference type="ARBA" id="ARBA00023136"/>
    </source>
</evidence>
<sequence>MAPVSVSKAADTISVEGEHKLTSVQHLENSAPVGVLQKDADPLNDVSTKEQASIYRKVDWRLTPMLMLLYFFANLDRAGFFPGAVFIISQWYPPHLTQVRVAFFYGAAAVSGAFSGLLAAAIAKMDGLGGYEAWRWIFIIEGLMTVILGLCCFFILPDSPSLSGRWLSEDEIRFLNWMHEKHRGVRRQPTTKPEKKEKFQWQVLLTVLSDWQIYLQSLIFISSAVPNYALKFTMPQIILNMGFTSTQAQVLTAPPYICGAISAVVSSLLADRFTWRLPFIVAPQVVLVVAYSALFKLSGDIRGNVAACYFCVHLSTIGTYPIVPGANTWTLNNLAGPTKRAVGIALMIAMGSVGGIIGSLIFQEREKPSYPTGWGNCLAFVLAGIAAALTLEASYHFINKKRARQSDEDIRERYTEDVLEKIGDRSPLFRYSL</sequence>
<feature type="transmembrane region" description="Helical" evidence="6">
    <location>
        <begin position="250"/>
        <end position="269"/>
    </location>
</feature>
<keyword evidence="9" id="KW-1185">Reference proteome</keyword>
<gene>
    <name evidence="8" type="ORF">Daus18300_011331</name>
</gene>
<comment type="subcellular location">
    <subcellularLocation>
        <location evidence="1">Membrane</location>
        <topology evidence="1">Multi-pass membrane protein</topology>
    </subcellularLocation>
</comment>
<protein>
    <recommendedName>
        <fullName evidence="7">Major facilitator superfamily (MFS) profile domain-containing protein</fullName>
    </recommendedName>
</protein>
<evidence type="ECO:0000259" key="7">
    <source>
        <dbReference type="PROSITE" id="PS50850"/>
    </source>
</evidence>
<evidence type="ECO:0000256" key="3">
    <source>
        <dbReference type="ARBA" id="ARBA00022692"/>
    </source>
</evidence>
<dbReference type="Proteomes" id="UP001583177">
    <property type="component" value="Unassembled WGS sequence"/>
</dbReference>
<feature type="transmembrane region" description="Helical" evidence="6">
    <location>
        <begin position="66"/>
        <end position="89"/>
    </location>
</feature>
<evidence type="ECO:0000256" key="4">
    <source>
        <dbReference type="ARBA" id="ARBA00022989"/>
    </source>
</evidence>
<dbReference type="InterPro" id="IPR011701">
    <property type="entry name" value="MFS"/>
</dbReference>
<feature type="transmembrane region" description="Helical" evidence="6">
    <location>
        <begin position="211"/>
        <end position="230"/>
    </location>
</feature>
<feature type="transmembrane region" description="Helical" evidence="6">
    <location>
        <begin position="134"/>
        <end position="156"/>
    </location>
</feature>
<evidence type="ECO:0000313" key="8">
    <source>
        <dbReference type="EMBL" id="KAL1854815.1"/>
    </source>
</evidence>
<evidence type="ECO:0000256" key="6">
    <source>
        <dbReference type="SAM" id="Phobius"/>
    </source>
</evidence>
<evidence type="ECO:0000256" key="2">
    <source>
        <dbReference type="ARBA" id="ARBA00022448"/>
    </source>
</evidence>
<keyword evidence="5 6" id="KW-0472">Membrane</keyword>
<accession>A0ABR3W6V4</accession>
<organism evidence="8 9">
    <name type="scientific">Diaporthe australafricana</name>
    <dbReference type="NCBI Taxonomy" id="127596"/>
    <lineage>
        <taxon>Eukaryota</taxon>
        <taxon>Fungi</taxon>
        <taxon>Dikarya</taxon>
        <taxon>Ascomycota</taxon>
        <taxon>Pezizomycotina</taxon>
        <taxon>Sordariomycetes</taxon>
        <taxon>Sordariomycetidae</taxon>
        <taxon>Diaporthales</taxon>
        <taxon>Diaporthaceae</taxon>
        <taxon>Diaporthe</taxon>
    </lineage>
</organism>
<dbReference type="SUPFAM" id="SSF103473">
    <property type="entry name" value="MFS general substrate transporter"/>
    <property type="match status" value="1"/>
</dbReference>
<reference evidence="8 9" key="1">
    <citation type="journal article" date="2024" name="IMA Fungus">
        <title>IMA Genome - F19 : A genome assembly and annotation guide to empower mycologists, including annotated draft genome sequences of Ceratocystis pirilliformis, Diaporthe australafricana, Fusarium ophioides, Paecilomyces lecythidis, and Sporothrix stenoceras.</title>
        <authorList>
            <person name="Aylward J."/>
            <person name="Wilson A.M."/>
            <person name="Visagie C.M."/>
            <person name="Spraker J."/>
            <person name="Barnes I."/>
            <person name="Buitendag C."/>
            <person name="Ceriani C."/>
            <person name="Del Mar Angel L."/>
            <person name="du Plessis D."/>
            <person name="Fuchs T."/>
            <person name="Gasser K."/>
            <person name="Kramer D."/>
            <person name="Li W."/>
            <person name="Munsamy K."/>
            <person name="Piso A."/>
            <person name="Price J.L."/>
            <person name="Sonnekus B."/>
            <person name="Thomas C."/>
            <person name="van der Nest A."/>
            <person name="van Dijk A."/>
            <person name="van Heerden A."/>
            <person name="van Vuuren N."/>
            <person name="Yilmaz N."/>
            <person name="Duong T.A."/>
            <person name="van der Merwe N.A."/>
            <person name="Wingfield M.J."/>
            <person name="Wingfield B.D."/>
        </authorList>
    </citation>
    <scope>NUCLEOTIDE SEQUENCE [LARGE SCALE GENOMIC DNA]</scope>
    <source>
        <strain evidence="8 9">CMW 18300</strain>
    </source>
</reference>
<feature type="transmembrane region" description="Helical" evidence="6">
    <location>
        <begin position="343"/>
        <end position="362"/>
    </location>
</feature>
<dbReference type="PROSITE" id="PS50850">
    <property type="entry name" value="MFS"/>
    <property type="match status" value="1"/>
</dbReference>
<feature type="transmembrane region" description="Helical" evidence="6">
    <location>
        <begin position="275"/>
        <end position="294"/>
    </location>
</feature>
<feature type="transmembrane region" description="Helical" evidence="6">
    <location>
        <begin position="306"/>
        <end position="323"/>
    </location>
</feature>
<keyword evidence="4 6" id="KW-1133">Transmembrane helix</keyword>
<dbReference type="PANTHER" id="PTHR43791">
    <property type="entry name" value="PERMEASE-RELATED"/>
    <property type="match status" value="1"/>
</dbReference>
<dbReference type="EMBL" id="JAWRVE010000136">
    <property type="protein sequence ID" value="KAL1854815.1"/>
    <property type="molecule type" value="Genomic_DNA"/>
</dbReference>
<keyword evidence="2" id="KW-0813">Transport</keyword>
<name>A0ABR3W6V4_9PEZI</name>
<dbReference type="PANTHER" id="PTHR43791:SF54">
    <property type="entry name" value="MAJOR FACILITATOR SUPERFAMILY (MFS) PROFILE DOMAIN-CONTAINING PROTEIN-RELATED"/>
    <property type="match status" value="1"/>
</dbReference>
<evidence type="ECO:0000313" key="9">
    <source>
        <dbReference type="Proteomes" id="UP001583177"/>
    </source>
</evidence>
<evidence type="ECO:0000256" key="1">
    <source>
        <dbReference type="ARBA" id="ARBA00004141"/>
    </source>
</evidence>
<dbReference type="InterPro" id="IPR020846">
    <property type="entry name" value="MFS_dom"/>
</dbReference>